<reference evidence="8" key="1">
    <citation type="submission" date="2023-06" db="EMBL/GenBank/DDBJ databases">
        <title>Genome sequence of Nocardioides sp. SOB44.</title>
        <authorList>
            <person name="Zhang G."/>
        </authorList>
    </citation>
    <scope>NUCLEOTIDE SEQUENCE</scope>
    <source>
        <strain evidence="8">SOB44</strain>
    </source>
</reference>
<evidence type="ECO:0000259" key="6">
    <source>
        <dbReference type="Pfam" id="PF04542"/>
    </source>
</evidence>
<comment type="similarity">
    <text evidence="1">Belongs to the sigma-70 factor family. ECF subfamily.</text>
</comment>
<dbReference type="SUPFAM" id="SSF88946">
    <property type="entry name" value="Sigma2 domain of RNA polymerase sigma factors"/>
    <property type="match status" value="1"/>
</dbReference>
<dbReference type="RefSeq" id="WP_302706185.1">
    <property type="nucleotide sequence ID" value="NZ_JAULSC010000003.1"/>
</dbReference>
<evidence type="ECO:0000256" key="4">
    <source>
        <dbReference type="ARBA" id="ARBA00023125"/>
    </source>
</evidence>
<gene>
    <name evidence="8" type="ORF">QWJ41_05205</name>
</gene>
<evidence type="ECO:0000256" key="3">
    <source>
        <dbReference type="ARBA" id="ARBA00023082"/>
    </source>
</evidence>
<dbReference type="Gene3D" id="1.10.10.10">
    <property type="entry name" value="Winged helix-like DNA-binding domain superfamily/Winged helix DNA-binding domain"/>
    <property type="match status" value="1"/>
</dbReference>
<keyword evidence="2" id="KW-0805">Transcription regulation</keyword>
<dbReference type="InterPro" id="IPR013324">
    <property type="entry name" value="RNA_pol_sigma_r3/r4-like"/>
</dbReference>
<proteinExistence type="inferred from homology"/>
<dbReference type="InterPro" id="IPR014325">
    <property type="entry name" value="RNA_pol_sigma-E_actinobac"/>
</dbReference>
<evidence type="ECO:0000313" key="9">
    <source>
        <dbReference type="Proteomes" id="UP001168363"/>
    </source>
</evidence>
<dbReference type="InterPro" id="IPR013325">
    <property type="entry name" value="RNA_pol_sigma_r2"/>
</dbReference>
<evidence type="ECO:0000256" key="5">
    <source>
        <dbReference type="ARBA" id="ARBA00023163"/>
    </source>
</evidence>
<feature type="domain" description="RNA polymerase sigma-70 region 2" evidence="6">
    <location>
        <begin position="18"/>
        <end position="81"/>
    </location>
</feature>
<dbReference type="InterPro" id="IPR014284">
    <property type="entry name" value="RNA_pol_sigma-70_dom"/>
</dbReference>
<dbReference type="Pfam" id="PF08281">
    <property type="entry name" value="Sigma70_r4_2"/>
    <property type="match status" value="1"/>
</dbReference>
<dbReference type="CDD" id="cd06171">
    <property type="entry name" value="Sigma70_r4"/>
    <property type="match status" value="1"/>
</dbReference>
<dbReference type="InterPro" id="IPR007627">
    <property type="entry name" value="RNA_pol_sigma70_r2"/>
</dbReference>
<dbReference type="SUPFAM" id="SSF88659">
    <property type="entry name" value="Sigma3 and sigma4 domains of RNA polymerase sigma factors"/>
    <property type="match status" value="1"/>
</dbReference>
<sequence>MPDRDTELRAQFEEYVAARRQALLRTAYLLTGQHADAEDLVQLALVKAMPHWAKIAHDPEPYVRKVLARESVSRWRGRRWREVTSDRLPEREQVGADQTDRAAVRTALLALAPRQRAVVVLRYFDDLTEVQTAQALGIAVGTVKSQSRDAMTRLRGLLEVDPVKVPTSGAAHGVGEGETP</sequence>
<keyword evidence="4" id="KW-0238">DNA-binding</keyword>
<dbReference type="InterPro" id="IPR036388">
    <property type="entry name" value="WH-like_DNA-bd_sf"/>
</dbReference>
<feature type="domain" description="RNA polymerase sigma factor 70 region 4 type 2" evidence="7">
    <location>
        <begin position="102"/>
        <end position="154"/>
    </location>
</feature>
<dbReference type="Gene3D" id="1.10.1740.10">
    <property type="match status" value="1"/>
</dbReference>
<dbReference type="PANTHER" id="PTHR43133">
    <property type="entry name" value="RNA POLYMERASE ECF-TYPE SIGMA FACTO"/>
    <property type="match status" value="1"/>
</dbReference>
<dbReference type="Proteomes" id="UP001168363">
    <property type="component" value="Unassembled WGS sequence"/>
</dbReference>
<dbReference type="Pfam" id="PF04542">
    <property type="entry name" value="Sigma70_r2"/>
    <property type="match status" value="1"/>
</dbReference>
<evidence type="ECO:0000256" key="2">
    <source>
        <dbReference type="ARBA" id="ARBA00023015"/>
    </source>
</evidence>
<keyword evidence="9" id="KW-1185">Reference proteome</keyword>
<comment type="caution">
    <text evidence="8">The sequence shown here is derived from an EMBL/GenBank/DDBJ whole genome shotgun (WGS) entry which is preliminary data.</text>
</comment>
<dbReference type="InterPro" id="IPR039425">
    <property type="entry name" value="RNA_pol_sigma-70-like"/>
</dbReference>
<name>A0ABT8TMB5_9ACTN</name>
<dbReference type="NCBIfam" id="TIGR02937">
    <property type="entry name" value="sigma70-ECF"/>
    <property type="match status" value="1"/>
</dbReference>
<dbReference type="NCBIfam" id="TIGR02983">
    <property type="entry name" value="SigE-fam_strep"/>
    <property type="match status" value="1"/>
</dbReference>
<keyword evidence="5" id="KW-0804">Transcription</keyword>
<evidence type="ECO:0000259" key="7">
    <source>
        <dbReference type="Pfam" id="PF08281"/>
    </source>
</evidence>
<dbReference type="PANTHER" id="PTHR43133:SF50">
    <property type="entry name" value="ECF RNA POLYMERASE SIGMA FACTOR SIGM"/>
    <property type="match status" value="1"/>
</dbReference>
<accession>A0ABT8TMB5</accession>
<keyword evidence="3" id="KW-0731">Sigma factor</keyword>
<organism evidence="8 9">
    <name type="scientific">Nocardioides cremeus</name>
    <dbReference type="NCBI Taxonomy" id="3058044"/>
    <lineage>
        <taxon>Bacteria</taxon>
        <taxon>Bacillati</taxon>
        <taxon>Actinomycetota</taxon>
        <taxon>Actinomycetes</taxon>
        <taxon>Propionibacteriales</taxon>
        <taxon>Nocardioidaceae</taxon>
        <taxon>Nocardioides</taxon>
    </lineage>
</organism>
<dbReference type="EMBL" id="JAULSC010000003">
    <property type="protein sequence ID" value="MDO3395104.1"/>
    <property type="molecule type" value="Genomic_DNA"/>
</dbReference>
<evidence type="ECO:0000256" key="1">
    <source>
        <dbReference type="ARBA" id="ARBA00010641"/>
    </source>
</evidence>
<protein>
    <submittedName>
        <fullName evidence="8">SigE family RNA polymerase sigma factor</fullName>
    </submittedName>
</protein>
<evidence type="ECO:0000313" key="8">
    <source>
        <dbReference type="EMBL" id="MDO3395104.1"/>
    </source>
</evidence>
<dbReference type="InterPro" id="IPR013249">
    <property type="entry name" value="RNA_pol_sigma70_r4_t2"/>
</dbReference>